<proteinExistence type="predicted"/>
<dbReference type="AlphaFoldDB" id="A0A4D9EWS3"/>
<evidence type="ECO:0000256" key="1">
    <source>
        <dbReference type="SAM" id="MobiDB-lite"/>
    </source>
</evidence>
<reference evidence="2 3" key="1">
    <citation type="submission" date="2019-04" db="EMBL/GenBank/DDBJ databases">
        <title>Draft genome of the big-headed turtle Platysternon megacephalum.</title>
        <authorList>
            <person name="Gong S."/>
        </authorList>
    </citation>
    <scope>NUCLEOTIDE SEQUENCE [LARGE SCALE GENOMIC DNA]</scope>
    <source>
        <strain evidence="2">DO16091913</strain>
        <tissue evidence="2">Muscle</tissue>
    </source>
</reference>
<organism evidence="2 3">
    <name type="scientific">Platysternon megacephalum</name>
    <name type="common">big-headed turtle</name>
    <dbReference type="NCBI Taxonomy" id="55544"/>
    <lineage>
        <taxon>Eukaryota</taxon>
        <taxon>Metazoa</taxon>
        <taxon>Chordata</taxon>
        <taxon>Craniata</taxon>
        <taxon>Vertebrata</taxon>
        <taxon>Euteleostomi</taxon>
        <taxon>Archelosauria</taxon>
        <taxon>Testudinata</taxon>
        <taxon>Testudines</taxon>
        <taxon>Cryptodira</taxon>
        <taxon>Durocryptodira</taxon>
        <taxon>Testudinoidea</taxon>
        <taxon>Platysternidae</taxon>
        <taxon>Platysternon</taxon>
    </lineage>
</organism>
<dbReference type="Proteomes" id="UP000297703">
    <property type="component" value="Unassembled WGS sequence"/>
</dbReference>
<dbReference type="EMBL" id="QXTE01000006">
    <property type="protein sequence ID" value="TFK15109.1"/>
    <property type="molecule type" value="Genomic_DNA"/>
</dbReference>
<evidence type="ECO:0000313" key="3">
    <source>
        <dbReference type="Proteomes" id="UP000297703"/>
    </source>
</evidence>
<comment type="caution">
    <text evidence="2">The sequence shown here is derived from an EMBL/GenBank/DDBJ whole genome shotgun (WGS) entry which is preliminary data.</text>
</comment>
<accession>A0A4D9EWS3</accession>
<sequence>MSKSSPEKEREKCRGAGEGRRVKAKENIHHWDSWGNRAMCSSQSLSPTGGGVNNISTHYFLSPSWGQEDLAQLINCTQKGRGQRLLVGPGLSPCALSQSLQVHLIFGPELQDCSDLRAPFTEAGWSGLTGQESRAPRLSPYTKALEEG</sequence>
<feature type="region of interest" description="Disordered" evidence="1">
    <location>
        <begin position="1"/>
        <end position="21"/>
    </location>
</feature>
<gene>
    <name evidence="2" type="ORF">DR999_PMT01396</name>
</gene>
<keyword evidence="3" id="KW-1185">Reference proteome</keyword>
<protein>
    <submittedName>
        <fullName evidence="2">Krueppel-like factor 3</fullName>
    </submittedName>
</protein>
<reference evidence="2 3" key="2">
    <citation type="submission" date="2019-04" db="EMBL/GenBank/DDBJ databases">
        <title>The genome sequence of big-headed turtle.</title>
        <authorList>
            <person name="Gong S."/>
        </authorList>
    </citation>
    <scope>NUCLEOTIDE SEQUENCE [LARGE SCALE GENOMIC DNA]</scope>
    <source>
        <strain evidence="2">DO16091913</strain>
        <tissue evidence="2">Muscle</tissue>
    </source>
</reference>
<name>A0A4D9EWS3_9SAUR</name>
<evidence type="ECO:0000313" key="2">
    <source>
        <dbReference type="EMBL" id="TFK15109.1"/>
    </source>
</evidence>